<dbReference type="NCBIfam" id="NF002223">
    <property type="entry name" value="PRK01117.1"/>
    <property type="match status" value="1"/>
</dbReference>
<dbReference type="UniPathway" id="UPA00075">
    <property type="reaction ID" value="UER00335"/>
</dbReference>
<organism evidence="11 12">
    <name type="scientific">Pseudidiomarina planktonica</name>
    <dbReference type="NCBI Taxonomy" id="1323738"/>
    <lineage>
        <taxon>Bacteria</taxon>
        <taxon>Pseudomonadati</taxon>
        <taxon>Pseudomonadota</taxon>
        <taxon>Gammaproteobacteria</taxon>
        <taxon>Alteromonadales</taxon>
        <taxon>Idiomarinaceae</taxon>
        <taxon>Pseudidiomarina</taxon>
    </lineage>
</organism>
<keyword evidence="7 8" id="KW-0342">GTP-binding</keyword>
<dbReference type="Pfam" id="PF00709">
    <property type="entry name" value="Adenylsucc_synt"/>
    <property type="match status" value="1"/>
</dbReference>
<name>A0A1Y6EIR6_9GAMM</name>
<dbReference type="FunFam" id="3.90.170.10:FF:000001">
    <property type="entry name" value="Adenylosuccinate synthetase"/>
    <property type="match status" value="1"/>
</dbReference>
<dbReference type="GO" id="GO:0005525">
    <property type="term" value="F:GTP binding"/>
    <property type="evidence" value="ECO:0007669"/>
    <property type="project" value="UniProtKB-UniRule"/>
</dbReference>
<keyword evidence="5 8" id="KW-0658">Purine biosynthesis</keyword>
<evidence type="ECO:0000256" key="4">
    <source>
        <dbReference type="ARBA" id="ARBA00022741"/>
    </source>
</evidence>
<dbReference type="InterPro" id="IPR001114">
    <property type="entry name" value="Adenylosuccinate_synthetase"/>
</dbReference>
<comment type="pathway">
    <text evidence="8 10">Purine metabolism; AMP biosynthesis via de novo pathway; AMP from IMP: step 1/2.</text>
</comment>
<evidence type="ECO:0000313" key="11">
    <source>
        <dbReference type="EMBL" id="SMQ60043.1"/>
    </source>
</evidence>
<dbReference type="OrthoDB" id="9807553at2"/>
<dbReference type="PROSITE" id="PS00513">
    <property type="entry name" value="ADENYLOSUCCIN_SYN_2"/>
    <property type="match status" value="1"/>
</dbReference>
<feature type="binding site" evidence="8">
    <location>
        <begin position="300"/>
        <end position="306"/>
    </location>
    <ligand>
        <name>substrate</name>
    </ligand>
</feature>
<comment type="function">
    <text evidence="8">Plays an important role in the de novo pathway of purine nucleotide biosynthesis. Catalyzes the first committed step in the biosynthesis of AMP from IMP.</text>
</comment>
<evidence type="ECO:0000256" key="3">
    <source>
        <dbReference type="ARBA" id="ARBA00022723"/>
    </source>
</evidence>
<keyword evidence="8" id="KW-0963">Cytoplasm</keyword>
<sequence>MGKNVVILGTQWGDEGKGKIVDLLTDKATYVVRYQGGHNAGHTLVIDGEKTVLHLIPSGVLRANVKCLIGNGVVLSPEALMEEIAMLEKRDVPVRERLLISEACPLILPYHIALDQAREKARGANAIGTTGRGIGPAYEDKVARRALRVGDLFNFERFEQKLREVMEVHNFTLVEYYKEPAVSVEDVIAYCREVAEQLRGMIADIPSLLDEARKRGDDIMFEGAQGTLLDIDHGTYPYVTSSNTTAGGVSTGAGFGPRYIDYVLGIVKAYTTRVGSGPFPTELDCNVGEHLGVKGHEFGATTGRKRRTGWFDAVLARRAVQINSVSGFCLTKLDVLDGLDELKICVGYKLSDGTVNDYPPLAAEDYDNVEPVYETMPGWKGSTVGLTEHRDLPTEALAYIKRIEALTGVPVDIISTGPDRIETIILRHPFAN</sequence>
<dbReference type="RefSeq" id="WP_086433544.1">
    <property type="nucleotide sequence ID" value="NZ_FXWH01000001.1"/>
</dbReference>
<dbReference type="InterPro" id="IPR018220">
    <property type="entry name" value="Adenylosuccin_syn_GTP-bd"/>
</dbReference>
<feature type="binding site" description="in other chain" evidence="8">
    <location>
        <begin position="14"/>
        <end position="17"/>
    </location>
    <ligand>
        <name>IMP</name>
        <dbReference type="ChEBI" id="CHEBI:58053"/>
        <note>ligand shared between dimeric partners</note>
    </ligand>
</feature>
<dbReference type="Gene3D" id="3.40.440.10">
    <property type="entry name" value="Adenylosuccinate Synthetase, subunit A, domain 1"/>
    <property type="match status" value="1"/>
</dbReference>
<evidence type="ECO:0000256" key="8">
    <source>
        <dbReference type="HAMAP-Rule" id="MF_00011"/>
    </source>
</evidence>
<feature type="active site" description="Proton acceptor" evidence="8">
    <location>
        <position position="14"/>
    </location>
</feature>
<comment type="similarity">
    <text evidence="8 10">Belongs to the adenylosuccinate synthetase family.</text>
</comment>
<feature type="binding site" description="in other chain" evidence="8">
    <location>
        <begin position="39"/>
        <end position="42"/>
    </location>
    <ligand>
        <name>IMP</name>
        <dbReference type="ChEBI" id="CHEBI:58053"/>
        <note>ligand shared between dimeric partners</note>
    </ligand>
</feature>
<evidence type="ECO:0000256" key="6">
    <source>
        <dbReference type="ARBA" id="ARBA00022842"/>
    </source>
</evidence>
<feature type="binding site" evidence="8">
    <location>
        <position position="41"/>
    </location>
    <ligand>
        <name>Mg(2+)</name>
        <dbReference type="ChEBI" id="CHEBI:18420"/>
    </ligand>
</feature>
<dbReference type="InterPro" id="IPR042111">
    <property type="entry name" value="Adenylosuccinate_synth_dom3"/>
</dbReference>
<feature type="active site" evidence="9">
    <location>
        <position position="141"/>
    </location>
</feature>
<keyword evidence="3 8" id="KW-0479">Metal-binding</keyword>
<feature type="binding site" description="in other chain" evidence="8">
    <location>
        <position position="130"/>
    </location>
    <ligand>
        <name>IMP</name>
        <dbReference type="ChEBI" id="CHEBI:58053"/>
        <note>ligand shared between dimeric partners</note>
    </ligand>
</feature>
<feature type="binding site" description="in other chain" evidence="8">
    <location>
        <position position="240"/>
    </location>
    <ligand>
        <name>IMP</name>
        <dbReference type="ChEBI" id="CHEBI:58053"/>
        <note>ligand shared between dimeric partners</note>
    </ligand>
</feature>
<dbReference type="CDD" id="cd03108">
    <property type="entry name" value="AdSS"/>
    <property type="match status" value="1"/>
</dbReference>
<dbReference type="SMART" id="SM00788">
    <property type="entry name" value="Adenylsucc_synt"/>
    <property type="match status" value="1"/>
</dbReference>
<evidence type="ECO:0000256" key="10">
    <source>
        <dbReference type="RuleBase" id="RU000520"/>
    </source>
</evidence>
<dbReference type="PROSITE" id="PS01266">
    <property type="entry name" value="ADENYLOSUCCIN_SYN_1"/>
    <property type="match status" value="1"/>
</dbReference>
<evidence type="ECO:0000256" key="2">
    <source>
        <dbReference type="ARBA" id="ARBA00022598"/>
    </source>
</evidence>
<dbReference type="PANTHER" id="PTHR11846">
    <property type="entry name" value="ADENYLOSUCCINATE SYNTHETASE"/>
    <property type="match status" value="1"/>
</dbReference>
<feature type="binding site" description="in other chain" evidence="8">
    <location>
        <position position="304"/>
    </location>
    <ligand>
        <name>IMP</name>
        <dbReference type="ChEBI" id="CHEBI:58053"/>
        <note>ligand shared between dimeric partners</note>
    </ligand>
</feature>
<feature type="binding site" evidence="8">
    <location>
        <position position="144"/>
    </location>
    <ligand>
        <name>IMP</name>
        <dbReference type="ChEBI" id="CHEBI:58053"/>
        <note>ligand shared between dimeric partners</note>
    </ligand>
</feature>
<accession>A0A1Y6EIR6</accession>
<dbReference type="GO" id="GO:0046040">
    <property type="term" value="P:IMP metabolic process"/>
    <property type="evidence" value="ECO:0007669"/>
    <property type="project" value="TreeGrafter"/>
</dbReference>
<protein>
    <recommendedName>
        <fullName evidence="8 10">Adenylosuccinate synthetase</fullName>
        <shortName evidence="8">AMPSase</shortName>
        <shortName evidence="8">AdSS</shortName>
        <ecNumber evidence="8 10">6.3.4.4</ecNumber>
    </recommendedName>
    <alternativeName>
        <fullName evidence="8">IMP--aspartate ligase</fullName>
    </alternativeName>
</protein>
<dbReference type="AlphaFoldDB" id="A0A1Y6EIR6"/>
<keyword evidence="12" id="KW-1185">Reference proteome</keyword>
<dbReference type="GO" id="GO:0004019">
    <property type="term" value="F:adenylosuccinate synthase activity"/>
    <property type="evidence" value="ECO:0007669"/>
    <property type="project" value="UniProtKB-UniRule"/>
</dbReference>
<dbReference type="GO" id="GO:0044208">
    <property type="term" value="P:'de novo' AMP biosynthetic process"/>
    <property type="evidence" value="ECO:0007669"/>
    <property type="project" value="UniProtKB-UniRule"/>
</dbReference>
<dbReference type="InterPro" id="IPR027417">
    <property type="entry name" value="P-loop_NTPase"/>
</dbReference>
<evidence type="ECO:0000256" key="9">
    <source>
        <dbReference type="PROSITE-ProRule" id="PRU10134"/>
    </source>
</evidence>
<dbReference type="EMBL" id="FXWH01000001">
    <property type="protein sequence ID" value="SMQ60043.1"/>
    <property type="molecule type" value="Genomic_DNA"/>
</dbReference>
<feature type="binding site" description="in other chain" evidence="8">
    <location>
        <position position="225"/>
    </location>
    <ligand>
        <name>IMP</name>
        <dbReference type="ChEBI" id="CHEBI:58053"/>
        <note>ligand shared between dimeric partners</note>
    </ligand>
</feature>
<dbReference type="EC" id="6.3.4.4" evidence="8 10"/>
<evidence type="ECO:0000256" key="1">
    <source>
        <dbReference type="ARBA" id="ARBA00011738"/>
    </source>
</evidence>
<dbReference type="FunFam" id="1.10.300.10:FF:000001">
    <property type="entry name" value="Adenylosuccinate synthetase"/>
    <property type="match status" value="1"/>
</dbReference>
<dbReference type="Proteomes" id="UP000194450">
    <property type="component" value="Unassembled WGS sequence"/>
</dbReference>
<dbReference type="NCBIfam" id="TIGR00184">
    <property type="entry name" value="purA"/>
    <property type="match status" value="1"/>
</dbReference>
<feature type="binding site" evidence="8">
    <location>
        <position position="14"/>
    </location>
    <ligand>
        <name>Mg(2+)</name>
        <dbReference type="ChEBI" id="CHEBI:18420"/>
    </ligand>
</feature>
<comment type="subcellular location">
    <subcellularLocation>
        <location evidence="8">Cytoplasm</location>
    </subcellularLocation>
</comment>
<dbReference type="Gene3D" id="1.10.300.10">
    <property type="entry name" value="Adenylosuccinate Synthetase, subunit A, domain 2"/>
    <property type="match status" value="1"/>
</dbReference>
<feature type="binding site" evidence="8">
    <location>
        <begin position="415"/>
        <end position="417"/>
    </location>
    <ligand>
        <name>GTP</name>
        <dbReference type="ChEBI" id="CHEBI:37565"/>
    </ligand>
</feature>
<comment type="subunit">
    <text evidence="1 8">Homodimer.</text>
</comment>
<dbReference type="InterPro" id="IPR042109">
    <property type="entry name" value="Adenylosuccinate_synth_dom1"/>
</dbReference>
<gene>
    <name evidence="8" type="primary">purA</name>
    <name evidence="11" type="ORF">SAMN06297229_0355</name>
</gene>
<dbReference type="SUPFAM" id="SSF52540">
    <property type="entry name" value="P-loop containing nucleoside triphosphate hydrolases"/>
    <property type="match status" value="1"/>
</dbReference>
<keyword evidence="4 8" id="KW-0547">Nucleotide-binding</keyword>
<comment type="catalytic activity">
    <reaction evidence="8 10">
        <text>IMP + L-aspartate + GTP = N(6)-(1,2-dicarboxyethyl)-AMP + GDP + phosphate + 2 H(+)</text>
        <dbReference type="Rhea" id="RHEA:15753"/>
        <dbReference type="ChEBI" id="CHEBI:15378"/>
        <dbReference type="ChEBI" id="CHEBI:29991"/>
        <dbReference type="ChEBI" id="CHEBI:37565"/>
        <dbReference type="ChEBI" id="CHEBI:43474"/>
        <dbReference type="ChEBI" id="CHEBI:57567"/>
        <dbReference type="ChEBI" id="CHEBI:58053"/>
        <dbReference type="ChEBI" id="CHEBI:58189"/>
        <dbReference type="EC" id="6.3.4.4"/>
    </reaction>
</comment>
<dbReference type="GO" id="GO:0000287">
    <property type="term" value="F:magnesium ion binding"/>
    <property type="evidence" value="ECO:0007669"/>
    <property type="project" value="UniProtKB-UniRule"/>
</dbReference>
<feature type="active site" description="Proton donor" evidence="8">
    <location>
        <position position="42"/>
    </location>
</feature>
<dbReference type="PANTHER" id="PTHR11846:SF0">
    <property type="entry name" value="ADENYLOSUCCINATE SYNTHETASE"/>
    <property type="match status" value="1"/>
</dbReference>
<dbReference type="HAMAP" id="MF_00011">
    <property type="entry name" value="Adenylosucc_synth"/>
    <property type="match status" value="1"/>
</dbReference>
<keyword evidence="2 8" id="KW-0436">Ligase</keyword>
<keyword evidence="6 8" id="KW-0460">Magnesium</keyword>
<evidence type="ECO:0000256" key="5">
    <source>
        <dbReference type="ARBA" id="ARBA00022755"/>
    </source>
</evidence>
<comment type="cofactor">
    <cofactor evidence="8">
        <name>Mg(2+)</name>
        <dbReference type="ChEBI" id="CHEBI:18420"/>
    </cofactor>
    <text evidence="8">Binds 1 Mg(2+) ion per subunit.</text>
</comment>
<feature type="binding site" evidence="8">
    <location>
        <begin position="332"/>
        <end position="334"/>
    </location>
    <ligand>
        <name>GTP</name>
        <dbReference type="ChEBI" id="CHEBI:37565"/>
    </ligand>
</feature>
<dbReference type="Gene3D" id="3.90.170.10">
    <property type="entry name" value="Adenylosuccinate Synthetase, subunit A, domain 3"/>
    <property type="match status" value="1"/>
</dbReference>
<evidence type="ECO:0000313" key="12">
    <source>
        <dbReference type="Proteomes" id="UP000194450"/>
    </source>
</evidence>
<feature type="binding site" evidence="8">
    <location>
        <begin position="41"/>
        <end position="43"/>
    </location>
    <ligand>
        <name>GTP</name>
        <dbReference type="ChEBI" id="CHEBI:37565"/>
    </ligand>
</feature>
<dbReference type="InterPro" id="IPR033128">
    <property type="entry name" value="Adenylosuccin_syn_Lys_AS"/>
</dbReference>
<dbReference type="InterPro" id="IPR042110">
    <property type="entry name" value="Adenylosuccinate_synth_dom2"/>
</dbReference>
<evidence type="ECO:0000256" key="7">
    <source>
        <dbReference type="ARBA" id="ARBA00023134"/>
    </source>
</evidence>
<feature type="binding site" evidence="8">
    <location>
        <position position="306"/>
    </location>
    <ligand>
        <name>GTP</name>
        <dbReference type="ChEBI" id="CHEBI:37565"/>
    </ligand>
</feature>
<feature type="binding site" evidence="8">
    <location>
        <begin position="13"/>
        <end position="19"/>
    </location>
    <ligand>
        <name>GTP</name>
        <dbReference type="ChEBI" id="CHEBI:37565"/>
    </ligand>
</feature>
<reference evidence="12" key="1">
    <citation type="submission" date="2017-04" db="EMBL/GenBank/DDBJ databases">
        <authorList>
            <person name="Varghese N."/>
            <person name="Submissions S."/>
        </authorList>
    </citation>
    <scope>NUCLEOTIDE SEQUENCE [LARGE SCALE GENOMIC DNA]</scope>
</reference>
<dbReference type="GO" id="GO:0005737">
    <property type="term" value="C:cytoplasm"/>
    <property type="evidence" value="ECO:0007669"/>
    <property type="project" value="UniProtKB-SubCell"/>
</dbReference>
<proteinExistence type="inferred from homology"/>